<dbReference type="RefSeq" id="WP_204907246.1">
    <property type="nucleotide sequence ID" value="NZ_JACJKS010000021.1"/>
</dbReference>
<dbReference type="NCBIfam" id="TIGR00115">
    <property type="entry name" value="tig"/>
    <property type="match status" value="1"/>
</dbReference>
<evidence type="ECO:0000313" key="14">
    <source>
        <dbReference type="EMBL" id="MBM6949245.1"/>
    </source>
</evidence>
<keyword evidence="5" id="KW-0132">Cell division</keyword>
<evidence type="ECO:0000259" key="12">
    <source>
        <dbReference type="Pfam" id="PF00254"/>
    </source>
</evidence>
<evidence type="ECO:0000256" key="11">
    <source>
        <dbReference type="SAM" id="SignalP"/>
    </source>
</evidence>
<dbReference type="InterPro" id="IPR001179">
    <property type="entry name" value="PPIase_FKBP_dom"/>
</dbReference>
<feature type="domain" description="PPIase FKBP-type" evidence="12">
    <location>
        <begin position="74"/>
        <end position="155"/>
    </location>
</feature>
<feature type="domain" description="Trigger factor C-terminal" evidence="13">
    <location>
        <begin position="180"/>
        <end position="336"/>
    </location>
</feature>
<evidence type="ECO:0000256" key="2">
    <source>
        <dbReference type="ARBA" id="ARBA00004496"/>
    </source>
</evidence>
<evidence type="ECO:0000256" key="5">
    <source>
        <dbReference type="ARBA" id="ARBA00022618"/>
    </source>
</evidence>
<name>A0A938XBZ9_9CLOT</name>
<evidence type="ECO:0000256" key="3">
    <source>
        <dbReference type="ARBA" id="ARBA00013194"/>
    </source>
</evidence>
<dbReference type="EMBL" id="JACJKS010000021">
    <property type="protein sequence ID" value="MBM6949245.1"/>
    <property type="molecule type" value="Genomic_DNA"/>
</dbReference>
<dbReference type="SUPFAM" id="SSF54534">
    <property type="entry name" value="FKBP-like"/>
    <property type="match status" value="1"/>
</dbReference>
<organism evidence="14 15">
    <name type="scientific">Mordavella massiliensis</name>
    <dbReference type="NCBI Taxonomy" id="1871024"/>
    <lineage>
        <taxon>Bacteria</taxon>
        <taxon>Bacillati</taxon>
        <taxon>Bacillota</taxon>
        <taxon>Clostridia</taxon>
        <taxon>Eubacteriales</taxon>
        <taxon>Clostridiaceae</taxon>
        <taxon>Mordavella</taxon>
    </lineage>
</organism>
<comment type="subcellular location">
    <subcellularLocation>
        <location evidence="2">Cytoplasm</location>
    </subcellularLocation>
</comment>
<reference evidence="14" key="2">
    <citation type="journal article" date="2021" name="Sci. Rep.">
        <title>The distribution of antibiotic resistance genes in chicken gut microbiota commensals.</title>
        <authorList>
            <person name="Juricova H."/>
            <person name="Matiasovicova J."/>
            <person name="Kubasova T."/>
            <person name="Cejkova D."/>
            <person name="Rychlik I."/>
        </authorList>
    </citation>
    <scope>NUCLEOTIDE SEQUENCE</scope>
    <source>
        <strain evidence="14">An582</strain>
    </source>
</reference>
<feature type="signal peptide" evidence="11">
    <location>
        <begin position="1"/>
        <end position="21"/>
    </location>
</feature>
<dbReference type="GO" id="GO:0005737">
    <property type="term" value="C:cytoplasm"/>
    <property type="evidence" value="ECO:0007669"/>
    <property type="project" value="UniProtKB-SubCell"/>
</dbReference>
<evidence type="ECO:0000259" key="13">
    <source>
        <dbReference type="Pfam" id="PF05698"/>
    </source>
</evidence>
<evidence type="ECO:0000256" key="9">
    <source>
        <dbReference type="ARBA" id="ARBA00029986"/>
    </source>
</evidence>
<keyword evidence="8" id="KW-0131">Cell cycle</keyword>
<evidence type="ECO:0000256" key="4">
    <source>
        <dbReference type="ARBA" id="ARBA00016902"/>
    </source>
</evidence>
<dbReference type="Pfam" id="PF05698">
    <property type="entry name" value="Trigger_C"/>
    <property type="match status" value="1"/>
</dbReference>
<dbReference type="PROSITE" id="PS51257">
    <property type="entry name" value="PROKAR_LIPOPROTEIN"/>
    <property type="match status" value="1"/>
</dbReference>
<dbReference type="GO" id="GO:0051301">
    <property type="term" value="P:cell division"/>
    <property type="evidence" value="ECO:0007669"/>
    <property type="project" value="UniProtKB-KW"/>
</dbReference>
<dbReference type="InterPro" id="IPR037041">
    <property type="entry name" value="Trigger_fac_C_sf"/>
</dbReference>
<reference evidence="14" key="1">
    <citation type="submission" date="2020-08" db="EMBL/GenBank/DDBJ databases">
        <authorList>
            <person name="Cejkova D."/>
            <person name="Kubasova T."/>
            <person name="Jahodarova E."/>
            <person name="Rychlik I."/>
        </authorList>
    </citation>
    <scope>NUCLEOTIDE SEQUENCE</scope>
    <source>
        <strain evidence="14">An582</strain>
    </source>
</reference>
<dbReference type="Pfam" id="PF00254">
    <property type="entry name" value="FKBP_C"/>
    <property type="match status" value="1"/>
</dbReference>
<evidence type="ECO:0000256" key="8">
    <source>
        <dbReference type="ARBA" id="ARBA00023306"/>
    </source>
</evidence>
<comment type="caution">
    <text evidence="14">The sequence shown here is derived from an EMBL/GenBank/DDBJ whole genome shotgun (WGS) entry which is preliminary data.</text>
</comment>
<dbReference type="InterPro" id="IPR005215">
    <property type="entry name" value="Trig_fac"/>
</dbReference>
<dbReference type="InterPro" id="IPR008880">
    <property type="entry name" value="Trigger_fac_C"/>
</dbReference>
<feature type="coiled-coil region" evidence="10">
    <location>
        <begin position="275"/>
        <end position="332"/>
    </location>
</feature>
<dbReference type="EC" id="5.2.1.8" evidence="3"/>
<keyword evidence="7 14" id="KW-0413">Isomerase</keyword>
<keyword evidence="11" id="KW-0732">Signal</keyword>
<dbReference type="GO" id="GO:0015031">
    <property type="term" value="P:protein transport"/>
    <property type="evidence" value="ECO:0007669"/>
    <property type="project" value="InterPro"/>
</dbReference>
<evidence type="ECO:0000256" key="6">
    <source>
        <dbReference type="ARBA" id="ARBA00023110"/>
    </source>
</evidence>
<dbReference type="InterPro" id="IPR027304">
    <property type="entry name" value="Trigger_fact/SurA_dom_sf"/>
</dbReference>
<accession>A0A938XBZ9</accession>
<keyword evidence="6" id="KW-0697">Rotamase</keyword>
<feature type="coiled-coil region" evidence="10">
    <location>
        <begin position="174"/>
        <end position="205"/>
    </location>
</feature>
<protein>
    <recommendedName>
        <fullName evidence="4">Trigger factor</fullName>
        <ecNumber evidence="3">5.2.1.8</ecNumber>
    </recommendedName>
    <alternativeName>
        <fullName evidence="9">PPIase</fullName>
    </alternativeName>
</protein>
<evidence type="ECO:0000256" key="1">
    <source>
        <dbReference type="ARBA" id="ARBA00000971"/>
    </source>
</evidence>
<dbReference type="Gene3D" id="1.10.3120.10">
    <property type="entry name" value="Trigger factor, C-terminal domain"/>
    <property type="match status" value="1"/>
</dbReference>
<proteinExistence type="predicted"/>
<dbReference type="AlphaFoldDB" id="A0A938XBZ9"/>
<feature type="chain" id="PRO_5039654425" description="Trigger factor" evidence="11">
    <location>
        <begin position="22"/>
        <end position="346"/>
    </location>
</feature>
<dbReference type="SUPFAM" id="SSF109998">
    <property type="entry name" value="Triger factor/SurA peptide-binding domain-like"/>
    <property type="match status" value="1"/>
</dbReference>
<gene>
    <name evidence="14" type="primary">tig</name>
    <name evidence="14" type="ORF">H6A20_11370</name>
</gene>
<comment type="catalytic activity">
    <reaction evidence="1">
        <text>[protein]-peptidylproline (omega=180) = [protein]-peptidylproline (omega=0)</text>
        <dbReference type="Rhea" id="RHEA:16237"/>
        <dbReference type="Rhea" id="RHEA-COMP:10747"/>
        <dbReference type="Rhea" id="RHEA-COMP:10748"/>
        <dbReference type="ChEBI" id="CHEBI:83833"/>
        <dbReference type="ChEBI" id="CHEBI:83834"/>
        <dbReference type="EC" id="5.2.1.8"/>
    </reaction>
</comment>
<evidence type="ECO:0000313" key="15">
    <source>
        <dbReference type="Proteomes" id="UP000705508"/>
    </source>
</evidence>
<dbReference type="Gene3D" id="3.10.50.40">
    <property type="match status" value="1"/>
</dbReference>
<sequence length="346" mass="39103">MKKKYAAALMLAAATGLTACSAGGASNDYIRIAKYKGVEVEAVEGLPDITDESVENNIQTVLEGFAQITEVTDRPAREGDIAVLDYTASADGQEIENGGNEAYELELGSNTFFAEFEDAVIGHSVGDSFELEHAFAEDYTNQNYAGKNVTFTITLTGIREKELPDLTDEFVQTISQKSETVDEYREEMRELLEENNEEYVQSELEDKVWQKILDGTEVTEYPKDRLDEEKEAFYTYYQAGADYYGMEFADFLAAMEVTEEEFEEQVTEAAKSNLKENLTAELIAEKEDISMTDEEYGKAKEELADEMSYEDVEEMEEEVEEHNIKSYILRDQVKAWAAQNCIQVKE</sequence>
<evidence type="ECO:0000256" key="10">
    <source>
        <dbReference type="SAM" id="Coils"/>
    </source>
</evidence>
<dbReference type="InterPro" id="IPR046357">
    <property type="entry name" value="PPIase_dom_sf"/>
</dbReference>
<evidence type="ECO:0000256" key="7">
    <source>
        <dbReference type="ARBA" id="ARBA00023235"/>
    </source>
</evidence>
<keyword evidence="10" id="KW-0175">Coiled coil</keyword>
<dbReference type="GO" id="GO:0003755">
    <property type="term" value="F:peptidyl-prolyl cis-trans isomerase activity"/>
    <property type="evidence" value="ECO:0007669"/>
    <property type="project" value="UniProtKB-KW"/>
</dbReference>
<dbReference type="Proteomes" id="UP000705508">
    <property type="component" value="Unassembled WGS sequence"/>
</dbReference>
<dbReference type="GO" id="GO:0006457">
    <property type="term" value="P:protein folding"/>
    <property type="evidence" value="ECO:0007669"/>
    <property type="project" value="InterPro"/>
</dbReference>